<dbReference type="AlphaFoldDB" id="A0A8S1HB20"/>
<proteinExistence type="predicted"/>
<comment type="caution">
    <text evidence="1">The sequence shown here is derived from an EMBL/GenBank/DDBJ whole genome shotgun (WGS) entry which is preliminary data.</text>
</comment>
<dbReference type="EMBL" id="CAJGYM010000038">
    <property type="protein sequence ID" value="CAD6193796.1"/>
    <property type="molecule type" value="Genomic_DNA"/>
</dbReference>
<sequence length="181" mass="20692">MVSGHLFIDFDETVLEWNSIYCCLSSRAPPRDDLFLPPNFDPDKITCYLYSELCYAHMIPSRKTPKNESSGSISWEPSLKKQCKAETTRYIPGDDGQIRREIGSPILAESHQDPSPLIVFPEPHYHLFRPLKHHLAGTKNLKSDVADFFKSQPPEFWAKDVGDLPNRWATVVDHCGDYIVD</sequence>
<evidence type="ECO:0000313" key="2">
    <source>
        <dbReference type="Proteomes" id="UP000835052"/>
    </source>
</evidence>
<reference evidence="1" key="1">
    <citation type="submission" date="2020-10" db="EMBL/GenBank/DDBJ databases">
        <authorList>
            <person name="Kikuchi T."/>
        </authorList>
    </citation>
    <scope>NUCLEOTIDE SEQUENCE</scope>
    <source>
        <strain evidence="1">NKZ352</strain>
    </source>
</reference>
<organism evidence="1 2">
    <name type="scientific">Caenorhabditis auriculariae</name>
    <dbReference type="NCBI Taxonomy" id="2777116"/>
    <lineage>
        <taxon>Eukaryota</taxon>
        <taxon>Metazoa</taxon>
        <taxon>Ecdysozoa</taxon>
        <taxon>Nematoda</taxon>
        <taxon>Chromadorea</taxon>
        <taxon>Rhabditida</taxon>
        <taxon>Rhabditina</taxon>
        <taxon>Rhabditomorpha</taxon>
        <taxon>Rhabditoidea</taxon>
        <taxon>Rhabditidae</taxon>
        <taxon>Peloderinae</taxon>
        <taxon>Caenorhabditis</taxon>
    </lineage>
</organism>
<protein>
    <submittedName>
        <fullName evidence="1">Uncharacterized protein</fullName>
    </submittedName>
</protein>
<dbReference type="OrthoDB" id="9970333at2759"/>
<dbReference type="Gene3D" id="3.30.420.10">
    <property type="entry name" value="Ribonuclease H-like superfamily/Ribonuclease H"/>
    <property type="match status" value="1"/>
</dbReference>
<name>A0A8S1HB20_9PELO</name>
<dbReference type="Proteomes" id="UP000835052">
    <property type="component" value="Unassembled WGS sequence"/>
</dbReference>
<evidence type="ECO:0000313" key="1">
    <source>
        <dbReference type="EMBL" id="CAD6193796.1"/>
    </source>
</evidence>
<keyword evidence="2" id="KW-1185">Reference proteome</keyword>
<dbReference type="GO" id="GO:0003676">
    <property type="term" value="F:nucleic acid binding"/>
    <property type="evidence" value="ECO:0007669"/>
    <property type="project" value="InterPro"/>
</dbReference>
<gene>
    <name evidence="1" type="ORF">CAUJ_LOCUS9715</name>
</gene>
<accession>A0A8S1HB20</accession>
<dbReference type="InterPro" id="IPR036397">
    <property type="entry name" value="RNaseH_sf"/>
</dbReference>